<accession>K0Q209</accession>
<protein>
    <submittedName>
        <fullName evidence="1">Uncharacterized protein</fullName>
    </submittedName>
</protein>
<dbReference type="AlphaFoldDB" id="K0Q209"/>
<keyword evidence="2" id="KW-1185">Reference proteome</keyword>
<dbReference type="Proteomes" id="UP000009319">
    <property type="component" value="Unassembled WGS sequence"/>
</dbReference>
<name>K0Q209_9HYPH</name>
<dbReference type="STRING" id="1211777.BN77_p10041"/>
<dbReference type="EMBL" id="CANI01000035">
    <property type="protein sequence ID" value="CCM78087.1"/>
    <property type="molecule type" value="Genomic_DNA"/>
</dbReference>
<proteinExistence type="predicted"/>
<organism evidence="1 2">
    <name type="scientific">Rhizobium mesoamericanum STM3625</name>
    <dbReference type="NCBI Taxonomy" id="1211777"/>
    <lineage>
        <taxon>Bacteria</taxon>
        <taxon>Pseudomonadati</taxon>
        <taxon>Pseudomonadota</taxon>
        <taxon>Alphaproteobacteria</taxon>
        <taxon>Hyphomicrobiales</taxon>
        <taxon>Rhizobiaceae</taxon>
        <taxon>Rhizobium/Agrobacterium group</taxon>
        <taxon>Rhizobium</taxon>
    </lineage>
</organism>
<comment type="caution">
    <text evidence="1">The sequence shown here is derived from an EMBL/GenBank/DDBJ whole genome shotgun (WGS) entry which is preliminary data.</text>
</comment>
<dbReference type="HOGENOM" id="CLU_1873778_0_0_5"/>
<sequence>MHPTENSIYRKGYDAFYIALHFTIVQFKSLEKRLRHDRLYLRIDHDFRLTSRFAILELLGRSVFLDFTKTIKDCWPNKGRRRQRASDQPALVQRVQQPRGSRPEADLLRCGIGKGSLLTFLRAPCVAIGCSGLACR</sequence>
<gene>
    <name evidence="1" type="ORF">BN77_p10041</name>
</gene>
<evidence type="ECO:0000313" key="1">
    <source>
        <dbReference type="EMBL" id="CCM78087.1"/>
    </source>
</evidence>
<reference evidence="1 2" key="1">
    <citation type="journal article" date="2013" name="Genome Announc.">
        <title>Draft Genome Sequence of Rhizobium mesoamericanum STM3625, a Nitrogen-Fixing Symbiont of Mimosa pudica Isolated in French Guiana (South America).</title>
        <authorList>
            <person name="Moulin L."/>
            <person name="Mornico D."/>
            <person name="Melkonian R."/>
            <person name="Klonowska A."/>
        </authorList>
    </citation>
    <scope>NUCLEOTIDE SEQUENCE [LARGE SCALE GENOMIC DNA]</scope>
    <source>
        <strain evidence="1 2">STM3625</strain>
    </source>
</reference>
<evidence type="ECO:0000313" key="2">
    <source>
        <dbReference type="Proteomes" id="UP000009319"/>
    </source>
</evidence>